<dbReference type="InterPro" id="IPR036097">
    <property type="entry name" value="HisK_dim/P_sf"/>
</dbReference>
<proteinExistence type="predicted"/>
<dbReference type="SMART" id="SM00388">
    <property type="entry name" value="HisKA"/>
    <property type="match status" value="1"/>
</dbReference>
<gene>
    <name evidence="10" type="ORF">ACFSB2_02460</name>
</gene>
<evidence type="ECO:0000256" key="6">
    <source>
        <dbReference type="ARBA" id="ARBA00022777"/>
    </source>
</evidence>
<dbReference type="Gene3D" id="3.30.450.20">
    <property type="entry name" value="PAS domain"/>
    <property type="match status" value="1"/>
</dbReference>
<dbReference type="Proteomes" id="UP001597079">
    <property type="component" value="Unassembled WGS sequence"/>
</dbReference>
<evidence type="ECO:0000256" key="5">
    <source>
        <dbReference type="ARBA" id="ARBA00022741"/>
    </source>
</evidence>
<dbReference type="PANTHER" id="PTHR43065:SF10">
    <property type="entry name" value="PEROXIDE STRESS-ACTIVATED HISTIDINE KINASE MAK3"/>
    <property type="match status" value="1"/>
</dbReference>
<evidence type="ECO:0000259" key="9">
    <source>
        <dbReference type="PROSITE" id="PS50109"/>
    </source>
</evidence>
<dbReference type="Pfam" id="PF02518">
    <property type="entry name" value="HATPase_c"/>
    <property type="match status" value="1"/>
</dbReference>
<evidence type="ECO:0000256" key="8">
    <source>
        <dbReference type="ARBA" id="ARBA00023012"/>
    </source>
</evidence>
<dbReference type="EMBL" id="JBHUCX010000008">
    <property type="protein sequence ID" value="MFD1673571.1"/>
    <property type="molecule type" value="Genomic_DNA"/>
</dbReference>
<keyword evidence="11" id="KW-1185">Reference proteome</keyword>
<keyword evidence="6" id="KW-0418">Kinase</keyword>
<organism evidence="10 11">
    <name type="scientific">Alicyclobacillus fodiniaquatilis</name>
    <dbReference type="NCBI Taxonomy" id="1661150"/>
    <lineage>
        <taxon>Bacteria</taxon>
        <taxon>Bacillati</taxon>
        <taxon>Bacillota</taxon>
        <taxon>Bacilli</taxon>
        <taxon>Bacillales</taxon>
        <taxon>Alicyclobacillaceae</taxon>
        <taxon>Alicyclobacillus</taxon>
    </lineage>
</organism>
<evidence type="ECO:0000313" key="10">
    <source>
        <dbReference type="EMBL" id="MFD1673571.1"/>
    </source>
</evidence>
<evidence type="ECO:0000256" key="3">
    <source>
        <dbReference type="ARBA" id="ARBA00022553"/>
    </source>
</evidence>
<dbReference type="PROSITE" id="PS50109">
    <property type="entry name" value="HIS_KIN"/>
    <property type="match status" value="1"/>
</dbReference>
<name>A0ABW4JB55_9BACL</name>
<keyword evidence="7" id="KW-0067">ATP-binding</keyword>
<evidence type="ECO:0000256" key="2">
    <source>
        <dbReference type="ARBA" id="ARBA00012438"/>
    </source>
</evidence>
<evidence type="ECO:0000256" key="7">
    <source>
        <dbReference type="ARBA" id="ARBA00022840"/>
    </source>
</evidence>
<protein>
    <recommendedName>
        <fullName evidence="2">histidine kinase</fullName>
        <ecNumber evidence="2">2.7.13.3</ecNumber>
    </recommendedName>
</protein>
<dbReference type="SUPFAM" id="SSF55874">
    <property type="entry name" value="ATPase domain of HSP90 chaperone/DNA topoisomerase II/histidine kinase"/>
    <property type="match status" value="1"/>
</dbReference>
<evidence type="ECO:0000313" key="11">
    <source>
        <dbReference type="Proteomes" id="UP001597079"/>
    </source>
</evidence>
<dbReference type="PANTHER" id="PTHR43065">
    <property type="entry name" value="SENSOR HISTIDINE KINASE"/>
    <property type="match status" value="1"/>
</dbReference>
<dbReference type="PRINTS" id="PR00344">
    <property type="entry name" value="BCTRLSENSOR"/>
</dbReference>
<dbReference type="CDD" id="cd00082">
    <property type="entry name" value="HisKA"/>
    <property type="match status" value="1"/>
</dbReference>
<dbReference type="SMART" id="SM00387">
    <property type="entry name" value="HATPase_c"/>
    <property type="match status" value="1"/>
</dbReference>
<keyword evidence="5" id="KW-0547">Nucleotide-binding</keyword>
<evidence type="ECO:0000256" key="1">
    <source>
        <dbReference type="ARBA" id="ARBA00000085"/>
    </source>
</evidence>
<feature type="domain" description="Histidine kinase" evidence="9">
    <location>
        <begin position="149"/>
        <end position="356"/>
    </location>
</feature>
<dbReference type="InterPro" id="IPR036890">
    <property type="entry name" value="HATPase_C_sf"/>
</dbReference>
<comment type="catalytic activity">
    <reaction evidence="1">
        <text>ATP + protein L-histidine = ADP + protein N-phospho-L-histidine.</text>
        <dbReference type="EC" id="2.7.13.3"/>
    </reaction>
</comment>
<keyword evidence="8" id="KW-0902">Two-component regulatory system</keyword>
<dbReference type="Pfam" id="PF00512">
    <property type="entry name" value="HisKA"/>
    <property type="match status" value="1"/>
</dbReference>
<comment type="caution">
    <text evidence="10">The sequence shown here is derived from an EMBL/GenBank/DDBJ whole genome shotgun (WGS) entry which is preliminary data.</text>
</comment>
<dbReference type="InterPro" id="IPR004358">
    <property type="entry name" value="Sig_transdc_His_kin-like_C"/>
</dbReference>
<dbReference type="CDD" id="cd00075">
    <property type="entry name" value="HATPase"/>
    <property type="match status" value="1"/>
</dbReference>
<dbReference type="EC" id="2.7.13.3" evidence="2"/>
<dbReference type="InterPro" id="IPR003661">
    <property type="entry name" value="HisK_dim/P_dom"/>
</dbReference>
<dbReference type="SUPFAM" id="SSF47384">
    <property type="entry name" value="Homodimeric domain of signal transducing histidine kinase"/>
    <property type="match status" value="1"/>
</dbReference>
<sequence length="377" mass="42021">MTRMLRRETHSTTLTELFPDTQLLNAAIFYVSKEDEVTLFNDLAADLLGQPKIVGRTVPLANIFMTHSEEYQMLHHVVATECEYRDAIVKWEIGGTVRHVLLDTFTRQSEDGHIQGMYVAMKDLGNFAMLEQQTQRIEKMETIGKLAAGIAHEIRNPLTTVKGFLQVLEHRLQDGLMDDEVQYVQVMMSEIERVNALVSELLLLSKPHKVAWTTFSMRDLLAELLPWVQSTARDHGVDFGFDIADDIQMQADRDMIRQLLLHLVRNAIEAMDVGGCVNISVKASGEGVEIEITDTGPGIPYYLVDKIFDAFYTTKDTGTGLGLAICQRIVADHGGQIRVSSKGYGTTFTVSLPNLKQGTSGMLVQGAGHTLSVLPQR</sequence>
<dbReference type="InterPro" id="IPR005467">
    <property type="entry name" value="His_kinase_dom"/>
</dbReference>
<evidence type="ECO:0000256" key="4">
    <source>
        <dbReference type="ARBA" id="ARBA00022679"/>
    </source>
</evidence>
<keyword evidence="3" id="KW-0597">Phosphoprotein</keyword>
<dbReference type="InterPro" id="IPR003594">
    <property type="entry name" value="HATPase_dom"/>
</dbReference>
<dbReference type="RefSeq" id="WP_377941012.1">
    <property type="nucleotide sequence ID" value="NZ_JBHUCX010000008.1"/>
</dbReference>
<dbReference type="Gene3D" id="1.10.287.130">
    <property type="match status" value="1"/>
</dbReference>
<accession>A0ABW4JB55</accession>
<keyword evidence="4" id="KW-0808">Transferase</keyword>
<dbReference type="Gene3D" id="3.30.565.10">
    <property type="entry name" value="Histidine kinase-like ATPase, C-terminal domain"/>
    <property type="match status" value="1"/>
</dbReference>
<reference evidence="11" key="1">
    <citation type="journal article" date="2019" name="Int. J. Syst. Evol. Microbiol.">
        <title>The Global Catalogue of Microorganisms (GCM) 10K type strain sequencing project: providing services to taxonomists for standard genome sequencing and annotation.</title>
        <authorList>
            <consortium name="The Broad Institute Genomics Platform"/>
            <consortium name="The Broad Institute Genome Sequencing Center for Infectious Disease"/>
            <person name="Wu L."/>
            <person name="Ma J."/>
        </authorList>
    </citation>
    <scope>NUCLEOTIDE SEQUENCE [LARGE SCALE GENOMIC DNA]</scope>
    <source>
        <strain evidence="11">CGMCC 1.12286</strain>
    </source>
</reference>